<proteinExistence type="predicted"/>
<evidence type="ECO:0000313" key="2">
    <source>
        <dbReference type="EMBL" id="MXP37204.1"/>
    </source>
</evidence>
<dbReference type="EMBL" id="JACICE010000001">
    <property type="protein sequence ID" value="MBB3775168.1"/>
    <property type="molecule type" value="Genomic_DNA"/>
</dbReference>
<sequence length="202" mass="22492">MNEDTSVPDRREGRGWLSTIDQLPPEADNDVAWAIEQLRVTRLPQTTILEEFNLRLADKGIPPVSRGAFNRYSVRKAIQFRKLDEVRRMASDLVQSLGTDGPDHVTVTVAEMLKTAMYQTLEGGELSPKDLMELGRALQSAVNAQSNSEEYRKKLEARANKQIQAAAKRVEVLARDAGLSSDAVAQLRREFLGVKADDGKTQ</sequence>
<evidence type="ECO:0000313" key="1">
    <source>
        <dbReference type="EMBL" id="MBB3775168.1"/>
    </source>
</evidence>
<reference evidence="1 4" key="2">
    <citation type="submission" date="2020-08" db="EMBL/GenBank/DDBJ databases">
        <title>Genomic Encyclopedia of Type Strains, Phase IV (KMG-IV): sequencing the most valuable type-strain genomes for metagenomic binning, comparative biology and taxonomic classification.</title>
        <authorList>
            <person name="Goeker M."/>
        </authorList>
    </citation>
    <scope>NUCLEOTIDE SEQUENCE [LARGE SCALE GENOMIC DNA]</scope>
    <source>
        <strain evidence="1 4">DSM 8510</strain>
    </source>
</reference>
<organism evidence="2 3">
    <name type="scientific">Erythrobacter ramosus</name>
    <dbReference type="NCBI Taxonomy" id="35811"/>
    <lineage>
        <taxon>Bacteria</taxon>
        <taxon>Pseudomonadati</taxon>
        <taxon>Pseudomonadota</taxon>
        <taxon>Alphaproteobacteria</taxon>
        <taxon>Sphingomonadales</taxon>
        <taxon>Erythrobacteraceae</taxon>
        <taxon>Erythrobacter/Porphyrobacter group</taxon>
        <taxon>Erythrobacter</taxon>
    </lineage>
</organism>
<dbReference type="AlphaFoldDB" id="A0A6I4UH61"/>
<dbReference type="Proteomes" id="UP000430021">
    <property type="component" value="Unassembled WGS sequence"/>
</dbReference>
<evidence type="ECO:0000313" key="3">
    <source>
        <dbReference type="Proteomes" id="UP000430021"/>
    </source>
</evidence>
<evidence type="ECO:0000313" key="4">
    <source>
        <dbReference type="Proteomes" id="UP000548685"/>
    </source>
</evidence>
<protein>
    <submittedName>
        <fullName evidence="2">DUF3486 family protein</fullName>
    </submittedName>
</protein>
<dbReference type="OrthoDB" id="7594814at2"/>
<dbReference type="Proteomes" id="UP000548685">
    <property type="component" value="Unassembled WGS sequence"/>
</dbReference>
<keyword evidence="4" id="KW-1185">Reference proteome</keyword>
<gene>
    <name evidence="1" type="ORF">FHS52_001111</name>
    <name evidence="2" type="ORF">GRI59_01090</name>
</gene>
<comment type="caution">
    <text evidence="2">The sequence shown here is derived from an EMBL/GenBank/DDBJ whole genome shotgun (WGS) entry which is preliminary data.</text>
</comment>
<reference evidence="2 3" key="1">
    <citation type="submission" date="2019-12" db="EMBL/GenBank/DDBJ databases">
        <title>Genomic-based taxomic classification of the family Erythrobacteraceae.</title>
        <authorList>
            <person name="Xu L."/>
        </authorList>
    </citation>
    <scope>NUCLEOTIDE SEQUENCE [LARGE SCALE GENOMIC DNA]</scope>
    <source>
        <strain evidence="2 3">JCM 10282</strain>
    </source>
</reference>
<name>A0A6I4UH61_9SPHN</name>
<dbReference type="EMBL" id="WTYB01000001">
    <property type="protein sequence ID" value="MXP37204.1"/>
    <property type="molecule type" value="Genomic_DNA"/>
</dbReference>
<dbReference type="Pfam" id="PF11985">
    <property type="entry name" value="Phage_Mu_Gp27"/>
    <property type="match status" value="1"/>
</dbReference>
<dbReference type="RefSeq" id="WP_160759360.1">
    <property type="nucleotide sequence ID" value="NZ_BAAADZ010000002.1"/>
</dbReference>
<dbReference type="InterPro" id="IPR021874">
    <property type="entry name" value="Phage_Mu_Gp27"/>
</dbReference>
<accession>A0A6I4UH61</accession>